<keyword evidence="3 14" id="KW-0813">Transport</keyword>
<dbReference type="Proteomes" id="UP000184368">
    <property type="component" value="Unassembled WGS sequence"/>
</dbReference>
<keyword evidence="5" id="KW-0410">Iron transport</keyword>
<keyword evidence="12" id="KW-0675">Receptor</keyword>
<evidence type="ECO:0000256" key="7">
    <source>
        <dbReference type="ARBA" id="ARBA00022729"/>
    </source>
</evidence>
<keyword evidence="13 14" id="KW-0998">Cell outer membrane</keyword>
<name>A0A1M5B7T4_9BACT</name>
<gene>
    <name evidence="19" type="ORF">SAMN05444008_107182</name>
</gene>
<evidence type="ECO:0000256" key="3">
    <source>
        <dbReference type="ARBA" id="ARBA00022448"/>
    </source>
</evidence>
<organism evidence="19 20">
    <name type="scientific">Cnuella takakiae</name>
    <dbReference type="NCBI Taxonomy" id="1302690"/>
    <lineage>
        <taxon>Bacteria</taxon>
        <taxon>Pseudomonadati</taxon>
        <taxon>Bacteroidota</taxon>
        <taxon>Chitinophagia</taxon>
        <taxon>Chitinophagales</taxon>
        <taxon>Chitinophagaceae</taxon>
        <taxon>Cnuella</taxon>
    </lineage>
</organism>
<evidence type="ECO:0000256" key="9">
    <source>
        <dbReference type="ARBA" id="ARBA00023065"/>
    </source>
</evidence>
<dbReference type="GO" id="GO:0038023">
    <property type="term" value="F:signaling receptor activity"/>
    <property type="evidence" value="ECO:0007669"/>
    <property type="project" value="InterPro"/>
</dbReference>
<evidence type="ECO:0000256" key="4">
    <source>
        <dbReference type="ARBA" id="ARBA00022452"/>
    </source>
</evidence>
<dbReference type="InterPro" id="IPR008969">
    <property type="entry name" value="CarboxyPept-like_regulatory"/>
</dbReference>
<keyword evidence="7 16" id="KW-0732">Signal</keyword>
<dbReference type="CDD" id="cd01347">
    <property type="entry name" value="ligand_gated_channel"/>
    <property type="match status" value="1"/>
</dbReference>
<feature type="signal peptide" evidence="16">
    <location>
        <begin position="1"/>
        <end position="19"/>
    </location>
</feature>
<dbReference type="InterPro" id="IPR012910">
    <property type="entry name" value="Plug_dom"/>
</dbReference>
<keyword evidence="20" id="KW-1185">Reference proteome</keyword>
<evidence type="ECO:0000256" key="1">
    <source>
        <dbReference type="ARBA" id="ARBA00004571"/>
    </source>
</evidence>
<evidence type="ECO:0000256" key="11">
    <source>
        <dbReference type="ARBA" id="ARBA00023136"/>
    </source>
</evidence>
<keyword evidence="11 14" id="KW-0472">Membrane</keyword>
<comment type="subcellular location">
    <subcellularLocation>
        <location evidence="1 14">Cell outer membrane</location>
        <topology evidence="1 14">Multi-pass membrane protein</topology>
    </subcellularLocation>
</comment>
<dbReference type="Pfam" id="PF13715">
    <property type="entry name" value="CarbopepD_reg_2"/>
    <property type="match status" value="1"/>
</dbReference>
<dbReference type="PANTHER" id="PTHR32552:SF68">
    <property type="entry name" value="FERRICHROME OUTER MEMBRANE TRANSPORTER_PHAGE RECEPTOR"/>
    <property type="match status" value="1"/>
</dbReference>
<evidence type="ECO:0000256" key="2">
    <source>
        <dbReference type="ARBA" id="ARBA00009810"/>
    </source>
</evidence>
<feature type="domain" description="TonB-dependent receptor plug" evidence="18">
    <location>
        <begin position="151"/>
        <end position="248"/>
    </location>
</feature>
<feature type="chain" id="PRO_5012815837" evidence="16">
    <location>
        <begin position="20"/>
        <end position="815"/>
    </location>
</feature>
<dbReference type="Gene3D" id="2.170.130.10">
    <property type="entry name" value="TonB-dependent receptor, plug domain"/>
    <property type="match status" value="1"/>
</dbReference>
<dbReference type="PROSITE" id="PS52016">
    <property type="entry name" value="TONB_DEPENDENT_REC_3"/>
    <property type="match status" value="1"/>
</dbReference>
<reference evidence="19 20" key="1">
    <citation type="submission" date="2016-11" db="EMBL/GenBank/DDBJ databases">
        <authorList>
            <person name="Jaros S."/>
            <person name="Januszkiewicz K."/>
            <person name="Wedrychowicz H."/>
        </authorList>
    </citation>
    <scope>NUCLEOTIDE SEQUENCE [LARGE SCALE GENOMIC DNA]</scope>
    <source>
        <strain evidence="19 20">DSM 26897</strain>
    </source>
</reference>
<dbReference type="SUPFAM" id="SSF49464">
    <property type="entry name" value="Carboxypeptidase regulatory domain-like"/>
    <property type="match status" value="1"/>
</dbReference>
<evidence type="ECO:0000256" key="15">
    <source>
        <dbReference type="RuleBase" id="RU003357"/>
    </source>
</evidence>
<evidence type="ECO:0000256" key="16">
    <source>
        <dbReference type="SAM" id="SignalP"/>
    </source>
</evidence>
<keyword evidence="10 15" id="KW-0798">TonB box</keyword>
<dbReference type="AlphaFoldDB" id="A0A1M5B7T4"/>
<dbReference type="Pfam" id="PF00593">
    <property type="entry name" value="TonB_dep_Rec_b-barrel"/>
    <property type="match status" value="1"/>
</dbReference>
<evidence type="ECO:0000259" key="18">
    <source>
        <dbReference type="Pfam" id="PF07715"/>
    </source>
</evidence>
<sequence length="815" mass="90294">MKQYILPFAALMAFSSLKAQDQLLAQDHTPTVKHYSEELKNGIIEGRILTTDGQPAAGVSVDLRGTGKGTVTDENGFFQLRNVKPGNYTLVVSFVGLKTQEQEVQVKEAATAQYSLNLQEDSRHLQEVTIRSQRTLNEKPVAIGKIPINPMDLPQSISVLGQEVLRDQQAQRLSDVIKNVNGVYLATVRASTQETFYARGYNLSSNNMFKNGARINTGSMPEMSALEKVEVLKGSAAILYGQVAPGGVVNMVTKQPKFRSGGEISMRVGSYDLYKPSFDIYGPLSQKIAYRLNGTYESAGSFRDKVSSERFYVNPSLLFKLGDHTELVLEGDYLQHDFTPDFGIGSIDNTRIPNVPRSRFFGTPWQYAKTRQSTATASVKHQINETWTLNGSASYQNYNRDYYSIERIQALPNGDWTRPLGRAFNEENYYTAQVNVNGKVKTGKLVHTLLAGADADRYLTGTYAFNQPVTYDMINILDPNKYVPRTDIPAASKTRLVEVPMNRYGIYVQDLVKLSEKFNFLAGLRYTYVQTLGADTLNMVLGKQTKGTDRTDKAFSPRLGLVYKPTKRTSVFASYSNSFITNSGTDVNGNTLKPSVIDQYEVGVKNEFFNGRLSANLTAYRIINNNLAQTAPFLQDGITPNNNTAIKQLTGQTTSDGVEVDIIGHPVAGLSVVAGYSYNFMRYTRTDTTVGSFVTGERLVNNPAHTANGSVFYTLGGGKLKGLKAGVTVAYIGERLAGWNTDIIKTNGVSGLRNRQFEVDGFTTIDVSAGYNWRKLSLLAKLSNLANTLNYYVHENYSINPIPPRQFVATVTYRF</sequence>
<evidence type="ECO:0000259" key="17">
    <source>
        <dbReference type="Pfam" id="PF00593"/>
    </source>
</evidence>
<dbReference type="RefSeq" id="WP_245798350.1">
    <property type="nucleotide sequence ID" value="NZ_FQUO01000007.1"/>
</dbReference>
<dbReference type="InterPro" id="IPR036942">
    <property type="entry name" value="Beta-barrel_TonB_sf"/>
</dbReference>
<keyword evidence="9" id="KW-0406">Ion transport</keyword>
<evidence type="ECO:0000313" key="20">
    <source>
        <dbReference type="Proteomes" id="UP000184368"/>
    </source>
</evidence>
<dbReference type="Gene3D" id="2.60.40.1120">
    <property type="entry name" value="Carboxypeptidase-like, regulatory domain"/>
    <property type="match status" value="1"/>
</dbReference>
<evidence type="ECO:0000256" key="8">
    <source>
        <dbReference type="ARBA" id="ARBA00023004"/>
    </source>
</evidence>
<dbReference type="PANTHER" id="PTHR32552">
    <property type="entry name" value="FERRICHROME IRON RECEPTOR-RELATED"/>
    <property type="match status" value="1"/>
</dbReference>
<dbReference type="GO" id="GO:0009279">
    <property type="term" value="C:cell outer membrane"/>
    <property type="evidence" value="ECO:0007669"/>
    <property type="project" value="UniProtKB-SubCell"/>
</dbReference>
<dbReference type="InterPro" id="IPR000531">
    <property type="entry name" value="Beta-barrel_TonB"/>
</dbReference>
<comment type="similarity">
    <text evidence="2 14 15">Belongs to the TonB-dependent receptor family.</text>
</comment>
<proteinExistence type="inferred from homology"/>
<dbReference type="EMBL" id="FQUO01000007">
    <property type="protein sequence ID" value="SHF38476.1"/>
    <property type="molecule type" value="Genomic_DNA"/>
</dbReference>
<evidence type="ECO:0000256" key="10">
    <source>
        <dbReference type="ARBA" id="ARBA00023077"/>
    </source>
</evidence>
<dbReference type="STRING" id="1302690.BUE76_16875"/>
<keyword evidence="4 14" id="KW-1134">Transmembrane beta strand</keyword>
<dbReference type="InterPro" id="IPR037066">
    <property type="entry name" value="Plug_dom_sf"/>
</dbReference>
<keyword evidence="8" id="KW-0408">Iron</keyword>
<evidence type="ECO:0000256" key="13">
    <source>
        <dbReference type="ARBA" id="ARBA00023237"/>
    </source>
</evidence>
<evidence type="ECO:0000256" key="14">
    <source>
        <dbReference type="PROSITE-ProRule" id="PRU01360"/>
    </source>
</evidence>
<keyword evidence="6 14" id="KW-0812">Transmembrane</keyword>
<dbReference type="GO" id="GO:0015344">
    <property type="term" value="F:siderophore uptake transmembrane transporter activity"/>
    <property type="evidence" value="ECO:0007669"/>
    <property type="project" value="TreeGrafter"/>
</dbReference>
<evidence type="ECO:0000313" key="19">
    <source>
        <dbReference type="EMBL" id="SHF38476.1"/>
    </source>
</evidence>
<dbReference type="GO" id="GO:0015891">
    <property type="term" value="P:siderophore transport"/>
    <property type="evidence" value="ECO:0007669"/>
    <property type="project" value="InterPro"/>
</dbReference>
<evidence type="ECO:0000256" key="6">
    <source>
        <dbReference type="ARBA" id="ARBA00022692"/>
    </source>
</evidence>
<evidence type="ECO:0000256" key="5">
    <source>
        <dbReference type="ARBA" id="ARBA00022496"/>
    </source>
</evidence>
<dbReference type="Pfam" id="PF07715">
    <property type="entry name" value="Plug"/>
    <property type="match status" value="1"/>
</dbReference>
<dbReference type="InterPro" id="IPR010105">
    <property type="entry name" value="TonB_sidphr_rcpt"/>
</dbReference>
<dbReference type="InterPro" id="IPR039426">
    <property type="entry name" value="TonB-dep_rcpt-like"/>
</dbReference>
<dbReference type="Gene3D" id="2.40.170.20">
    <property type="entry name" value="TonB-dependent receptor, beta-barrel domain"/>
    <property type="match status" value="1"/>
</dbReference>
<feature type="domain" description="TonB-dependent receptor-like beta-barrel" evidence="17">
    <location>
        <begin position="320"/>
        <end position="785"/>
    </location>
</feature>
<dbReference type="SUPFAM" id="SSF56935">
    <property type="entry name" value="Porins"/>
    <property type="match status" value="1"/>
</dbReference>
<protein>
    <submittedName>
        <fullName evidence="19">Iron complex outermembrane recepter protein</fullName>
    </submittedName>
</protein>
<evidence type="ECO:0000256" key="12">
    <source>
        <dbReference type="ARBA" id="ARBA00023170"/>
    </source>
</evidence>
<accession>A0A1M5B7T4</accession>
<dbReference type="NCBIfam" id="TIGR01783">
    <property type="entry name" value="TonB-siderophor"/>
    <property type="match status" value="1"/>
</dbReference>